<dbReference type="AlphaFoldDB" id="F8FEC7"/>
<proteinExistence type="predicted"/>
<dbReference type="HOGENOM" id="CLU_3273799_0_0_9"/>
<evidence type="ECO:0000313" key="1">
    <source>
        <dbReference type="EMBL" id="AEI44526.1"/>
    </source>
</evidence>
<organism evidence="1 2">
    <name type="scientific">Paenibacillus mucilaginosus (strain KNP414)</name>
    <dbReference type="NCBI Taxonomy" id="1036673"/>
    <lineage>
        <taxon>Bacteria</taxon>
        <taxon>Bacillati</taxon>
        <taxon>Bacillota</taxon>
        <taxon>Bacilli</taxon>
        <taxon>Bacillales</taxon>
        <taxon>Paenibacillaceae</taxon>
        <taxon>Paenibacillus</taxon>
    </lineage>
</organism>
<protein>
    <submittedName>
        <fullName evidence="1">Uncharacterized protein</fullName>
    </submittedName>
</protein>
<reference evidence="1 2" key="2">
    <citation type="journal article" date="2013" name="Genome Announc.">
        <title>Genome Sequence of Growth-Improving Paenibacillus mucilaginosus Strain KNP414.</title>
        <authorList>
            <person name="Lu J.J."/>
            <person name="Wang J.F."/>
            <person name="Hu X.F."/>
        </authorList>
    </citation>
    <scope>NUCLEOTIDE SEQUENCE [LARGE SCALE GENOMIC DNA]</scope>
    <source>
        <strain evidence="1 2">KNP414</strain>
    </source>
</reference>
<dbReference type="Proteomes" id="UP000006620">
    <property type="component" value="Chromosome"/>
</dbReference>
<evidence type="ECO:0000313" key="2">
    <source>
        <dbReference type="Proteomes" id="UP000006620"/>
    </source>
</evidence>
<gene>
    <name evidence="1" type="ordered locus">KNP414_06002</name>
</gene>
<reference evidence="2" key="1">
    <citation type="submission" date="2011-06" db="EMBL/GenBank/DDBJ databases">
        <title>Complete genome sequence of Paenibacillus mucilaginosus KNP414.</title>
        <authorList>
            <person name="Wang J."/>
            <person name="Hu S."/>
            <person name="Hu X."/>
            <person name="Zhang B."/>
            <person name="Dong D."/>
            <person name="Zhang S."/>
            <person name="Zhao K."/>
            <person name="Wu D."/>
        </authorList>
    </citation>
    <scope>NUCLEOTIDE SEQUENCE [LARGE SCALE GENOMIC DNA]</scope>
    <source>
        <strain evidence="2">KNP414</strain>
    </source>
</reference>
<sequence>MILFPVYLGYLVLRKRQKMRKIIIDQTFWKCYDDSRSNSQK</sequence>
<name>F8FEC7_PAEMK</name>
<accession>F8FEC7</accession>
<dbReference type="KEGG" id="pms:KNP414_06002"/>
<dbReference type="EMBL" id="CP002869">
    <property type="protein sequence ID" value="AEI44526.1"/>
    <property type="molecule type" value="Genomic_DNA"/>
</dbReference>